<organism evidence="2 3">
    <name type="scientific">Streptomyces zagrosensis</name>
    <dbReference type="NCBI Taxonomy" id="1042984"/>
    <lineage>
        <taxon>Bacteria</taxon>
        <taxon>Bacillati</taxon>
        <taxon>Actinomycetota</taxon>
        <taxon>Actinomycetes</taxon>
        <taxon>Kitasatosporales</taxon>
        <taxon>Streptomycetaceae</taxon>
        <taxon>Streptomyces</taxon>
    </lineage>
</organism>
<dbReference type="Proteomes" id="UP000588098">
    <property type="component" value="Unassembled WGS sequence"/>
</dbReference>
<evidence type="ECO:0000313" key="3">
    <source>
        <dbReference type="Proteomes" id="UP000588098"/>
    </source>
</evidence>
<feature type="transmembrane region" description="Helical" evidence="1">
    <location>
        <begin position="36"/>
        <end position="54"/>
    </location>
</feature>
<keyword evidence="1" id="KW-1133">Transmembrane helix</keyword>
<evidence type="ECO:0000256" key="1">
    <source>
        <dbReference type="SAM" id="Phobius"/>
    </source>
</evidence>
<gene>
    <name evidence="2" type="ORF">FHS42_007227</name>
</gene>
<dbReference type="NCBIfam" id="NF042935">
    <property type="entry name" value="SCO6880_fam"/>
    <property type="match status" value="1"/>
</dbReference>
<keyword evidence="3" id="KW-1185">Reference proteome</keyword>
<accession>A0A7W9QHL8</accession>
<comment type="caution">
    <text evidence="2">The sequence shown here is derived from an EMBL/GenBank/DDBJ whole genome shotgun (WGS) entry which is preliminary data.</text>
</comment>
<dbReference type="InterPro" id="IPR049978">
    <property type="entry name" value="SCO6880-like"/>
</dbReference>
<protein>
    <submittedName>
        <fullName evidence="2">Uncharacterized protein</fullName>
    </submittedName>
</protein>
<reference evidence="2 3" key="1">
    <citation type="submission" date="2020-08" db="EMBL/GenBank/DDBJ databases">
        <title>Genomic Encyclopedia of Type Strains, Phase III (KMG-III): the genomes of soil and plant-associated and newly described type strains.</title>
        <authorList>
            <person name="Whitman W."/>
        </authorList>
    </citation>
    <scope>NUCLEOTIDE SEQUENCE [LARGE SCALE GENOMIC DNA]</scope>
    <source>
        <strain evidence="2 3">CECT 8305</strain>
    </source>
</reference>
<feature type="transmembrane region" description="Helical" evidence="1">
    <location>
        <begin position="60"/>
        <end position="78"/>
    </location>
</feature>
<dbReference type="AlphaFoldDB" id="A0A7W9QHL8"/>
<proteinExistence type="predicted"/>
<keyword evidence="1" id="KW-0472">Membrane</keyword>
<keyword evidence="1" id="KW-0812">Transmembrane</keyword>
<evidence type="ECO:0000313" key="2">
    <source>
        <dbReference type="EMBL" id="MBB5940129.1"/>
    </source>
</evidence>
<name>A0A7W9QHL8_9ACTN</name>
<dbReference type="EMBL" id="JACHJL010000034">
    <property type="protein sequence ID" value="MBB5940129.1"/>
    <property type="molecule type" value="Genomic_DNA"/>
</dbReference>
<sequence>MTIEAQSHPLTPRRTYLIGRARPNAIVGKNRETGEIALIIAGGFVGMMCGLLVPVLMLRIVTLVGFPALALAIVYVPFKGRTYYKWFEISRSHRRIARRGATYRSAAAEAGTQIDGREVEVGPPPGIGHINWLAAPFGPDEIAVLLHADRRTVTAAIEIEGPGVGLRDSEDQEALVDRFGTLLKHVANGDGFVTRLQMLARTLPADPDAHAKDVERRGEQNSPEWLKDSYEQLQSMVSTSSEQHRAYLVACMHYTRELAAEGQAMARATRRNGKRIDRDAGLAVVMARELTDICARLAEADIRVRQPLGQGRLASLVHSMYDPDHPIDHLQAMTQRNAWPAELDAMEPTYLQAKTRESATRAPWCHSTAWVKEWPMTPVGVNFLAPLLVHTPDVIRTVAVCMDLEPTERAIERMLTEKTNDEAEASRQAKMNRTVDPRDIAAHGRLDQRGEDLASGAAGVNIVGYITVSSRSPEALARDKRTIRASAGKSYLKLEWCDREHHRAFVNTLPFATGIRR</sequence>